<keyword evidence="14" id="KW-1185">Reference proteome</keyword>
<dbReference type="InterPro" id="IPR036554">
    <property type="entry name" value="GHMP_kinase_C_sf"/>
</dbReference>
<evidence type="ECO:0000313" key="14">
    <source>
        <dbReference type="Proteomes" id="UP001321450"/>
    </source>
</evidence>
<evidence type="ECO:0000259" key="12">
    <source>
        <dbReference type="Pfam" id="PF08544"/>
    </source>
</evidence>
<dbReference type="Gene3D" id="3.30.70.890">
    <property type="entry name" value="GHMP kinase, C-terminal domain"/>
    <property type="match status" value="1"/>
</dbReference>
<evidence type="ECO:0000256" key="5">
    <source>
        <dbReference type="ARBA" id="ARBA00022741"/>
    </source>
</evidence>
<dbReference type="EC" id="2.7.1.148" evidence="2 10"/>
<evidence type="ECO:0000256" key="2">
    <source>
        <dbReference type="ARBA" id="ARBA00012052"/>
    </source>
</evidence>
<feature type="binding site" evidence="10">
    <location>
        <begin position="95"/>
        <end position="105"/>
    </location>
    <ligand>
        <name>ATP</name>
        <dbReference type="ChEBI" id="CHEBI:30616"/>
    </ligand>
</feature>
<dbReference type="PANTHER" id="PTHR43527:SF2">
    <property type="entry name" value="4-DIPHOSPHOCYTIDYL-2-C-METHYL-D-ERYTHRITOL KINASE, CHLOROPLASTIC"/>
    <property type="match status" value="1"/>
</dbReference>
<dbReference type="GO" id="GO:0050515">
    <property type="term" value="F:4-(cytidine 5'-diphospho)-2-C-methyl-D-erythritol kinase activity"/>
    <property type="evidence" value="ECO:0007669"/>
    <property type="project" value="UniProtKB-UniRule"/>
</dbReference>
<comment type="pathway">
    <text evidence="10">Isoprenoid biosynthesis; isopentenyl diphosphate biosynthesis via DXP pathway; isopentenyl diphosphate from 1-deoxy-D-xylulose 5-phosphate: step 3/6.</text>
</comment>
<dbReference type="SUPFAM" id="SSF55060">
    <property type="entry name" value="GHMP Kinase, C-terminal domain"/>
    <property type="match status" value="1"/>
</dbReference>
<feature type="domain" description="GHMP kinase N-terminal" evidence="11">
    <location>
        <begin position="68"/>
        <end position="144"/>
    </location>
</feature>
<dbReference type="InterPro" id="IPR013750">
    <property type="entry name" value="GHMP_kinase_C_dom"/>
</dbReference>
<accession>A0AAU9CQZ3</accession>
<dbReference type="GO" id="GO:0019288">
    <property type="term" value="P:isopentenyl diphosphate biosynthetic process, methylerythritol 4-phosphate pathway"/>
    <property type="evidence" value="ECO:0007669"/>
    <property type="project" value="UniProtKB-UniRule"/>
</dbReference>
<comment type="catalytic activity">
    <reaction evidence="10">
        <text>4-CDP-2-C-methyl-D-erythritol + ATP = 4-CDP-2-C-methyl-D-erythritol 2-phosphate + ADP + H(+)</text>
        <dbReference type="Rhea" id="RHEA:18437"/>
        <dbReference type="ChEBI" id="CHEBI:15378"/>
        <dbReference type="ChEBI" id="CHEBI:30616"/>
        <dbReference type="ChEBI" id="CHEBI:57823"/>
        <dbReference type="ChEBI" id="CHEBI:57919"/>
        <dbReference type="ChEBI" id="CHEBI:456216"/>
        <dbReference type="EC" id="2.7.1.148"/>
    </reaction>
</comment>
<feature type="domain" description="GHMP kinase C-terminal" evidence="12">
    <location>
        <begin position="202"/>
        <end position="261"/>
    </location>
</feature>
<evidence type="ECO:0000256" key="8">
    <source>
        <dbReference type="ARBA" id="ARBA00023229"/>
    </source>
</evidence>
<dbReference type="HAMAP" id="MF_00061">
    <property type="entry name" value="IspE"/>
    <property type="match status" value="1"/>
</dbReference>
<dbReference type="KEGG" id="meiy:MIN45_P1158"/>
<keyword evidence="8 10" id="KW-0414">Isoprene biosynthesis</keyword>
<feature type="active site" evidence="10">
    <location>
        <position position="137"/>
    </location>
</feature>
<dbReference type="RefSeq" id="WP_286294054.1">
    <property type="nucleotide sequence ID" value="NZ_AP024718.1"/>
</dbReference>
<keyword evidence="6 10" id="KW-0418">Kinase</keyword>
<evidence type="ECO:0000256" key="3">
    <source>
        <dbReference type="ARBA" id="ARBA00017473"/>
    </source>
</evidence>
<dbReference type="PANTHER" id="PTHR43527">
    <property type="entry name" value="4-DIPHOSPHOCYTIDYL-2-C-METHYL-D-ERYTHRITOL KINASE, CHLOROPLASTIC"/>
    <property type="match status" value="1"/>
</dbReference>
<evidence type="ECO:0000313" key="13">
    <source>
        <dbReference type="EMBL" id="BCX88788.1"/>
    </source>
</evidence>
<sequence>MTELENWPAPAKLNLMLRIVGRRPDGYHLLQTVFQFVDWADTLHFRWRDDDQVVLATPLPGVSPDRDLTVRAARALQRLTGVRRGVEIRLDKRLPMGGGLGGGSSDAATVLVALNALWGLGLSETALLEVGVRLGADVPVFIKGVAAWAEGVGERLTPVEPPQPWYVILVPPCEVATAAVFGAEDLTRNSPPATISDFLAGLCGNDCLPVVRRLYPQVDAALADLARHGRPRLTGTGACVYAAFPDRDRAEAAAAALARRWRVQVARGLNRSPLLDKLAQLQ</sequence>
<name>A0AAU9CQZ3_9GAMM</name>
<dbReference type="InterPro" id="IPR006204">
    <property type="entry name" value="GHMP_kinase_N_dom"/>
</dbReference>
<organism evidence="13 14">
    <name type="scientific">Methylomarinovum tepidoasis</name>
    <dbReference type="NCBI Taxonomy" id="2840183"/>
    <lineage>
        <taxon>Bacteria</taxon>
        <taxon>Pseudomonadati</taxon>
        <taxon>Pseudomonadota</taxon>
        <taxon>Gammaproteobacteria</taxon>
        <taxon>Methylococcales</taxon>
        <taxon>Methylothermaceae</taxon>
        <taxon>Methylomarinovum</taxon>
    </lineage>
</organism>
<feature type="active site" evidence="10">
    <location>
        <position position="12"/>
    </location>
</feature>
<dbReference type="NCBIfam" id="TIGR00154">
    <property type="entry name" value="ispE"/>
    <property type="match status" value="1"/>
</dbReference>
<evidence type="ECO:0000256" key="9">
    <source>
        <dbReference type="ARBA" id="ARBA00032554"/>
    </source>
</evidence>
<comment type="function">
    <text evidence="10">Catalyzes the phosphorylation of the position 2 hydroxy group of 4-diphosphocytidyl-2C-methyl-D-erythritol.</text>
</comment>
<gene>
    <name evidence="10" type="primary">ispE</name>
    <name evidence="13" type="ORF">MIN45_P1158</name>
</gene>
<dbReference type="Proteomes" id="UP001321450">
    <property type="component" value="Chromosome"/>
</dbReference>
<dbReference type="InterPro" id="IPR014721">
    <property type="entry name" value="Ribsml_uS5_D2-typ_fold_subgr"/>
</dbReference>
<evidence type="ECO:0000256" key="6">
    <source>
        <dbReference type="ARBA" id="ARBA00022777"/>
    </source>
</evidence>
<reference evidence="14" key="1">
    <citation type="journal article" date="2024" name="Int. J. Syst. Evol. Microbiol.">
        <title>Methylomarinovum tepidoasis sp. nov., a moderately thermophilic methanotroph of the family Methylothermaceae isolated from a deep-sea hydrothermal field.</title>
        <authorList>
            <person name="Hirayama H."/>
            <person name="Takaki Y."/>
            <person name="Abe M."/>
            <person name="Miyazaki M."/>
            <person name="Uematsu K."/>
            <person name="Matsui Y."/>
            <person name="Takai K."/>
        </authorList>
    </citation>
    <scope>NUCLEOTIDE SEQUENCE [LARGE SCALE GENOMIC DNA]</scope>
    <source>
        <strain evidence="14">IN45</strain>
    </source>
</reference>
<proteinExistence type="inferred from homology"/>
<dbReference type="EMBL" id="AP024718">
    <property type="protein sequence ID" value="BCX88788.1"/>
    <property type="molecule type" value="Genomic_DNA"/>
</dbReference>
<evidence type="ECO:0000259" key="11">
    <source>
        <dbReference type="Pfam" id="PF00288"/>
    </source>
</evidence>
<comment type="similarity">
    <text evidence="1 10">Belongs to the GHMP kinase family. IspE subfamily.</text>
</comment>
<dbReference type="Gene3D" id="3.30.230.10">
    <property type="match status" value="1"/>
</dbReference>
<dbReference type="Pfam" id="PF08544">
    <property type="entry name" value="GHMP_kinases_C"/>
    <property type="match status" value="1"/>
</dbReference>
<dbReference type="AlphaFoldDB" id="A0AAU9CQZ3"/>
<dbReference type="PIRSF" id="PIRSF010376">
    <property type="entry name" value="IspE"/>
    <property type="match status" value="1"/>
</dbReference>
<evidence type="ECO:0000256" key="1">
    <source>
        <dbReference type="ARBA" id="ARBA00009684"/>
    </source>
</evidence>
<dbReference type="Pfam" id="PF00288">
    <property type="entry name" value="GHMP_kinases_N"/>
    <property type="match status" value="1"/>
</dbReference>
<dbReference type="GO" id="GO:0016114">
    <property type="term" value="P:terpenoid biosynthetic process"/>
    <property type="evidence" value="ECO:0007669"/>
    <property type="project" value="UniProtKB-UniRule"/>
</dbReference>
<dbReference type="SUPFAM" id="SSF54211">
    <property type="entry name" value="Ribosomal protein S5 domain 2-like"/>
    <property type="match status" value="1"/>
</dbReference>
<keyword evidence="5 10" id="KW-0547">Nucleotide-binding</keyword>
<keyword evidence="4 10" id="KW-0808">Transferase</keyword>
<dbReference type="InterPro" id="IPR004424">
    <property type="entry name" value="IspE"/>
</dbReference>
<protein>
    <recommendedName>
        <fullName evidence="3 10">4-diphosphocytidyl-2-C-methyl-D-erythritol kinase</fullName>
        <shortName evidence="10">CMK</shortName>
        <ecNumber evidence="2 10">2.7.1.148</ecNumber>
    </recommendedName>
    <alternativeName>
        <fullName evidence="9 10">4-(cytidine-5'-diphospho)-2-C-methyl-D-erythritol kinase</fullName>
    </alternativeName>
</protein>
<keyword evidence="7 10" id="KW-0067">ATP-binding</keyword>
<dbReference type="GO" id="GO:0005524">
    <property type="term" value="F:ATP binding"/>
    <property type="evidence" value="ECO:0007669"/>
    <property type="project" value="UniProtKB-UniRule"/>
</dbReference>
<evidence type="ECO:0000256" key="4">
    <source>
        <dbReference type="ARBA" id="ARBA00022679"/>
    </source>
</evidence>
<evidence type="ECO:0000256" key="10">
    <source>
        <dbReference type="HAMAP-Rule" id="MF_00061"/>
    </source>
</evidence>
<evidence type="ECO:0000256" key="7">
    <source>
        <dbReference type="ARBA" id="ARBA00022840"/>
    </source>
</evidence>
<dbReference type="InterPro" id="IPR020568">
    <property type="entry name" value="Ribosomal_Su5_D2-typ_SF"/>
</dbReference>